<dbReference type="Pfam" id="PF00639">
    <property type="entry name" value="Rotamase"/>
    <property type="match status" value="2"/>
</dbReference>
<sequence>MRWFSATPGSVPGSVPSRRATRQARALASCVGAGLLLGAAMAVAPTHDAHAASPHHARHKAAAGTEAEPQTEDSIIAIVNGSVLTKRDVDTRGRLFALSSGLDVSDDIMTRLRPQIVRQLIDERLRMEAMLERHINVPVAQIAAAIAGIEQRNGMPENSLRNRLAQDSISLTTLIDQIRVQVGWSQVLRMETGSRGRITATEIQQRTDALKREDGKPQYMISEIFVPVEDPHHPETELKFTETIIQELREGAPFPIVAAQFSQSQSALEGGMLGWTQEDSLDPEVVEVARKMPDGAISNPIRVAGGYVIATINSRRTVGHEMATILSIHQAFLPFTQPLNPQDPSDQQKQTLQQASELAGKVKSCDEMEALNKKYGEKHPTDPGELRVDRLNPQMREVLENLKPGEASHPLVSMDGIALIMVCKREERNVALQTPSEIADQLLNERVEQTSRQLDRDLHRRAVIDMRSKS</sequence>
<keyword evidence="3" id="KW-0574">Periplasm</keyword>
<dbReference type="SUPFAM" id="SSF109998">
    <property type="entry name" value="Triger factor/SurA peptide-binding domain-like"/>
    <property type="match status" value="1"/>
</dbReference>
<dbReference type="GO" id="GO:0003755">
    <property type="term" value="F:peptidyl-prolyl cis-trans isomerase activity"/>
    <property type="evidence" value="ECO:0007669"/>
    <property type="project" value="UniProtKB-KW"/>
</dbReference>
<dbReference type="PANTHER" id="PTHR47637:SF1">
    <property type="entry name" value="CHAPERONE SURA"/>
    <property type="match status" value="1"/>
</dbReference>
<dbReference type="OrthoDB" id="9791746at2"/>
<evidence type="ECO:0000256" key="3">
    <source>
        <dbReference type="ARBA" id="ARBA00022764"/>
    </source>
</evidence>
<evidence type="ECO:0000256" key="5">
    <source>
        <dbReference type="ARBA" id="ARBA00023186"/>
    </source>
</evidence>
<dbReference type="Gene3D" id="1.10.4030.10">
    <property type="entry name" value="Porin chaperone SurA, peptide-binding domain"/>
    <property type="match status" value="1"/>
</dbReference>
<feature type="region of interest" description="Disordered" evidence="10">
    <location>
        <begin position="47"/>
        <end position="71"/>
    </location>
</feature>
<accession>A0A2S3VZ58</accession>
<evidence type="ECO:0000313" key="12">
    <source>
        <dbReference type="EMBL" id="POF61878.1"/>
    </source>
</evidence>
<evidence type="ECO:0000313" key="13">
    <source>
        <dbReference type="Proteomes" id="UP000237344"/>
    </source>
</evidence>
<dbReference type="Proteomes" id="UP000237344">
    <property type="component" value="Unassembled WGS sequence"/>
</dbReference>
<keyword evidence="4 9" id="KW-0697">Rotamase</keyword>
<dbReference type="InterPro" id="IPR027304">
    <property type="entry name" value="Trigger_fact/SurA_dom_sf"/>
</dbReference>
<keyword evidence="2" id="KW-0732">Signal</keyword>
<gene>
    <name evidence="12" type="ORF">KMAL_25070</name>
</gene>
<dbReference type="InterPro" id="IPR046357">
    <property type="entry name" value="PPIase_dom_sf"/>
</dbReference>
<dbReference type="EMBL" id="POTC01000042">
    <property type="protein sequence ID" value="POF61878.1"/>
    <property type="molecule type" value="Genomic_DNA"/>
</dbReference>
<keyword evidence="6 9" id="KW-0413">Isomerase</keyword>
<evidence type="ECO:0000256" key="10">
    <source>
        <dbReference type="SAM" id="MobiDB-lite"/>
    </source>
</evidence>
<evidence type="ECO:0000259" key="11">
    <source>
        <dbReference type="PROSITE" id="PS50198"/>
    </source>
</evidence>
<comment type="caution">
    <text evidence="12">The sequence shown here is derived from an EMBL/GenBank/DDBJ whole genome shotgun (WGS) entry which is preliminary data.</text>
</comment>
<keyword evidence="13" id="KW-1185">Reference proteome</keyword>
<evidence type="ECO:0000256" key="4">
    <source>
        <dbReference type="ARBA" id="ARBA00023110"/>
    </source>
</evidence>
<evidence type="ECO:0000256" key="1">
    <source>
        <dbReference type="ARBA" id="ARBA00018370"/>
    </source>
</evidence>
<evidence type="ECO:0000256" key="2">
    <source>
        <dbReference type="ARBA" id="ARBA00022729"/>
    </source>
</evidence>
<evidence type="ECO:0000256" key="6">
    <source>
        <dbReference type="ARBA" id="ARBA00023235"/>
    </source>
</evidence>
<keyword evidence="5" id="KW-0143">Chaperone</keyword>
<evidence type="ECO:0000256" key="9">
    <source>
        <dbReference type="PROSITE-ProRule" id="PRU00278"/>
    </source>
</evidence>
<dbReference type="SUPFAM" id="SSF54534">
    <property type="entry name" value="FKBP-like"/>
    <property type="match status" value="2"/>
</dbReference>
<dbReference type="Gene3D" id="3.10.50.40">
    <property type="match status" value="2"/>
</dbReference>
<name>A0A2S3VZ58_9PROT</name>
<feature type="domain" description="PpiC" evidence="11">
    <location>
        <begin position="216"/>
        <end position="314"/>
    </location>
</feature>
<evidence type="ECO:0000256" key="7">
    <source>
        <dbReference type="ARBA" id="ARBA00030642"/>
    </source>
</evidence>
<proteinExistence type="predicted"/>
<dbReference type="RefSeq" id="WP_110096043.1">
    <property type="nucleotide sequence ID" value="NZ_NKUE01000006.1"/>
</dbReference>
<dbReference type="PANTHER" id="PTHR47637">
    <property type="entry name" value="CHAPERONE SURA"/>
    <property type="match status" value="1"/>
</dbReference>
<dbReference type="InterPro" id="IPR050280">
    <property type="entry name" value="OMP_Chaperone_SurA"/>
</dbReference>
<reference evidence="12 13" key="1">
    <citation type="submission" date="2018-01" db="EMBL/GenBank/DDBJ databases">
        <title>Draft Genome Sequence of Komagataeibacter maltaceti LMG 1529, a Vinegar Producing Acetic Acid Bacterium Isolated from Malt Vinegar Brewery Acetifiers.</title>
        <authorList>
            <person name="Zhang Q."/>
            <person name="Hollensteiner J."/>
            <person name="Poehlein A."/>
            <person name="Daniel R."/>
        </authorList>
    </citation>
    <scope>NUCLEOTIDE SEQUENCE [LARGE SCALE GENOMIC DNA]</scope>
    <source>
        <strain evidence="12 13">LMG 1529</strain>
    </source>
</reference>
<dbReference type="Pfam" id="PF09312">
    <property type="entry name" value="SurA_N"/>
    <property type="match status" value="1"/>
</dbReference>
<evidence type="ECO:0000256" key="8">
    <source>
        <dbReference type="ARBA" id="ARBA00031484"/>
    </source>
</evidence>
<protein>
    <recommendedName>
        <fullName evidence="1">Parvulin-like PPIase</fullName>
    </recommendedName>
    <alternativeName>
        <fullName evidence="7">Peptidyl-prolyl cis-trans isomerase plp</fullName>
    </alternativeName>
    <alternativeName>
        <fullName evidence="8">Rotamase plp</fullName>
    </alternativeName>
</protein>
<dbReference type="PROSITE" id="PS50198">
    <property type="entry name" value="PPIC_PPIASE_2"/>
    <property type="match status" value="1"/>
</dbReference>
<dbReference type="InterPro" id="IPR015391">
    <property type="entry name" value="SurA_N"/>
</dbReference>
<organism evidence="12 13">
    <name type="scientific">Novacetimonas maltaceti</name>
    <dbReference type="NCBI Taxonomy" id="1203393"/>
    <lineage>
        <taxon>Bacteria</taxon>
        <taxon>Pseudomonadati</taxon>
        <taxon>Pseudomonadota</taxon>
        <taxon>Alphaproteobacteria</taxon>
        <taxon>Acetobacterales</taxon>
        <taxon>Acetobacteraceae</taxon>
        <taxon>Novacetimonas</taxon>
    </lineage>
</organism>
<dbReference type="AlphaFoldDB" id="A0A2S3VZ58"/>
<dbReference type="InterPro" id="IPR000297">
    <property type="entry name" value="PPIase_PpiC"/>
</dbReference>